<dbReference type="RefSeq" id="WP_344683861.1">
    <property type="nucleotide sequence ID" value="NZ_BAAAVT010000010.1"/>
</dbReference>
<dbReference type="InterPro" id="IPR050882">
    <property type="entry name" value="Prepilin_peptidase/N-MTase"/>
</dbReference>
<sequence>MILFIGDLMTSGSGAEFLAGALLLLGGAIFEVCAVALSFIDLTEHRLPNRILYPWAGVTTGILVLVALLLGDLPGLLRGVAAGLLWGFVFLLVRLVHPPSIGMGDVKLAVVLGLYTGFLGWVTVAAAVVLSFVLAGVVAIILLITRQADRRTRIAFGPFLIIGTALALIGS</sequence>
<feature type="transmembrane region" description="Helical" evidence="2">
    <location>
        <begin position="108"/>
        <end position="141"/>
    </location>
</feature>
<dbReference type="Proteomes" id="UP001500236">
    <property type="component" value="Unassembled WGS sequence"/>
</dbReference>
<name>A0ABP6M1B6_9MICC</name>
<dbReference type="EMBL" id="BAAAVT010000010">
    <property type="protein sequence ID" value="GAA3065431.1"/>
    <property type="molecule type" value="Genomic_DNA"/>
</dbReference>
<dbReference type="Gene3D" id="1.20.120.1220">
    <property type="match status" value="1"/>
</dbReference>
<feature type="transmembrane region" description="Helical" evidence="2">
    <location>
        <begin position="17"/>
        <end position="40"/>
    </location>
</feature>
<evidence type="ECO:0000256" key="1">
    <source>
        <dbReference type="ARBA" id="ARBA00005801"/>
    </source>
</evidence>
<keyword evidence="5" id="KW-1185">Reference proteome</keyword>
<evidence type="ECO:0000313" key="5">
    <source>
        <dbReference type="Proteomes" id="UP001500236"/>
    </source>
</evidence>
<proteinExistence type="inferred from homology"/>
<reference evidence="5" key="1">
    <citation type="journal article" date="2019" name="Int. J. Syst. Evol. Microbiol.">
        <title>The Global Catalogue of Microorganisms (GCM) 10K type strain sequencing project: providing services to taxonomists for standard genome sequencing and annotation.</title>
        <authorList>
            <consortium name="The Broad Institute Genomics Platform"/>
            <consortium name="The Broad Institute Genome Sequencing Center for Infectious Disease"/>
            <person name="Wu L."/>
            <person name="Ma J."/>
        </authorList>
    </citation>
    <scope>NUCLEOTIDE SEQUENCE [LARGE SCALE GENOMIC DNA]</scope>
    <source>
        <strain evidence="5">JCM 14309</strain>
    </source>
</reference>
<protein>
    <recommendedName>
        <fullName evidence="3">Prepilin type IV endopeptidase peptidase domain-containing protein</fullName>
    </recommendedName>
</protein>
<organism evidence="4 5">
    <name type="scientific">Nesterenkonia aethiopica</name>
    <dbReference type="NCBI Taxonomy" id="269144"/>
    <lineage>
        <taxon>Bacteria</taxon>
        <taxon>Bacillati</taxon>
        <taxon>Actinomycetota</taxon>
        <taxon>Actinomycetes</taxon>
        <taxon>Micrococcales</taxon>
        <taxon>Micrococcaceae</taxon>
        <taxon>Nesterenkonia</taxon>
    </lineage>
</organism>
<feature type="domain" description="Prepilin type IV endopeptidase peptidase" evidence="3">
    <location>
        <begin position="30"/>
        <end position="140"/>
    </location>
</feature>
<gene>
    <name evidence="4" type="ORF">GCM10010529_17990</name>
</gene>
<feature type="transmembrane region" description="Helical" evidence="2">
    <location>
        <begin position="76"/>
        <end position="96"/>
    </location>
</feature>
<feature type="transmembrane region" description="Helical" evidence="2">
    <location>
        <begin position="52"/>
        <end position="70"/>
    </location>
</feature>
<keyword evidence="2" id="KW-0472">Membrane</keyword>
<evidence type="ECO:0000313" key="4">
    <source>
        <dbReference type="EMBL" id="GAA3065431.1"/>
    </source>
</evidence>
<dbReference type="PANTHER" id="PTHR30487:SF0">
    <property type="entry name" value="PREPILIN LEADER PEPTIDASE_N-METHYLTRANSFERASE-RELATED"/>
    <property type="match status" value="1"/>
</dbReference>
<comment type="caution">
    <text evidence="4">The sequence shown here is derived from an EMBL/GenBank/DDBJ whole genome shotgun (WGS) entry which is preliminary data.</text>
</comment>
<keyword evidence="2" id="KW-1133">Transmembrane helix</keyword>
<dbReference type="InterPro" id="IPR000045">
    <property type="entry name" value="Prepilin_IV_endopep_pep"/>
</dbReference>
<evidence type="ECO:0000256" key="2">
    <source>
        <dbReference type="SAM" id="Phobius"/>
    </source>
</evidence>
<dbReference type="Pfam" id="PF01478">
    <property type="entry name" value="Peptidase_A24"/>
    <property type="match status" value="1"/>
</dbReference>
<evidence type="ECO:0000259" key="3">
    <source>
        <dbReference type="Pfam" id="PF01478"/>
    </source>
</evidence>
<comment type="similarity">
    <text evidence="1">Belongs to the peptidase A24 family.</text>
</comment>
<keyword evidence="2" id="KW-0812">Transmembrane</keyword>
<accession>A0ABP6M1B6</accession>
<dbReference type="PANTHER" id="PTHR30487">
    <property type="entry name" value="TYPE 4 PREPILIN-LIKE PROTEINS LEADER PEPTIDE-PROCESSING ENZYME"/>
    <property type="match status" value="1"/>
</dbReference>
<feature type="transmembrane region" description="Helical" evidence="2">
    <location>
        <begin position="153"/>
        <end position="170"/>
    </location>
</feature>